<protein>
    <submittedName>
        <fullName evidence="1">10270_t:CDS:1</fullName>
    </submittedName>
</protein>
<gene>
    <name evidence="1" type="ORF">DHETER_LOCUS9990</name>
</gene>
<sequence>MTNLSNHLYLQEGARVMFLNNKLFDDDICNGTIEIVTKLINNNNIEATFPTYKG</sequence>
<comment type="caution">
    <text evidence="1">The sequence shown here is derived from an EMBL/GenBank/DDBJ whole genome shotgun (WGS) entry which is preliminary data.</text>
</comment>
<evidence type="ECO:0000313" key="2">
    <source>
        <dbReference type="Proteomes" id="UP000789702"/>
    </source>
</evidence>
<reference evidence="1" key="1">
    <citation type="submission" date="2021-06" db="EMBL/GenBank/DDBJ databases">
        <authorList>
            <person name="Kallberg Y."/>
            <person name="Tangrot J."/>
            <person name="Rosling A."/>
        </authorList>
    </citation>
    <scope>NUCLEOTIDE SEQUENCE</scope>
    <source>
        <strain evidence="1">IL203A</strain>
    </source>
</reference>
<proteinExistence type="predicted"/>
<dbReference type="Proteomes" id="UP000789702">
    <property type="component" value="Unassembled WGS sequence"/>
</dbReference>
<organism evidence="1 2">
    <name type="scientific">Dentiscutata heterogama</name>
    <dbReference type="NCBI Taxonomy" id="1316150"/>
    <lineage>
        <taxon>Eukaryota</taxon>
        <taxon>Fungi</taxon>
        <taxon>Fungi incertae sedis</taxon>
        <taxon>Mucoromycota</taxon>
        <taxon>Glomeromycotina</taxon>
        <taxon>Glomeromycetes</taxon>
        <taxon>Diversisporales</taxon>
        <taxon>Gigasporaceae</taxon>
        <taxon>Dentiscutata</taxon>
    </lineage>
</organism>
<keyword evidence="2" id="KW-1185">Reference proteome</keyword>
<feature type="non-terminal residue" evidence="1">
    <location>
        <position position="54"/>
    </location>
</feature>
<name>A0ACA9NTF5_9GLOM</name>
<dbReference type="EMBL" id="CAJVPU010018565">
    <property type="protein sequence ID" value="CAG8666562.1"/>
    <property type="molecule type" value="Genomic_DNA"/>
</dbReference>
<evidence type="ECO:0000313" key="1">
    <source>
        <dbReference type="EMBL" id="CAG8666562.1"/>
    </source>
</evidence>
<accession>A0ACA9NTF5</accession>